<dbReference type="EMBL" id="SJPM01000006">
    <property type="protein sequence ID" value="TWT95587.1"/>
    <property type="molecule type" value="Genomic_DNA"/>
</dbReference>
<dbReference type="InterPro" id="IPR028973">
    <property type="entry name" value="PhnB-like"/>
</dbReference>
<accession>A0A5C6A876</accession>
<dbReference type="RefSeq" id="WP_146578818.1">
    <property type="nucleotide sequence ID" value="NZ_SJPM01000006.1"/>
</dbReference>
<dbReference type="InterPro" id="IPR011008">
    <property type="entry name" value="Dimeric_a/b-barrel"/>
</dbReference>
<dbReference type="Pfam" id="PF06983">
    <property type="entry name" value="3-dmu-9_3-mt"/>
    <property type="match status" value="1"/>
</dbReference>
<evidence type="ECO:0008006" key="6">
    <source>
        <dbReference type="Google" id="ProtNLM"/>
    </source>
</evidence>
<feature type="domain" description="PhnB-like" evidence="3">
    <location>
        <begin position="146"/>
        <end position="274"/>
    </location>
</feature>
<dbReference type="SUPFAM" id="SSF54593">
    <property type="entry name" value="Glyoxalase/Bleomycin resistance protein/Dihydroxybiphenyl dioxygenase"/>
    <property type="match status" value="1"/>
</dbReference>
<evidence type="ECO:0000259" key="3">
    <source>
        <dbReference type="Pfam" id="PF06983"/>
    </source>
</evidence>
<dbReference type="InterPro" id="IPR005545">
    <property type="entry name" value="YCII"/>
</dbReference>
<dbReference type="AlphaFoldDB" id="A0A5C6A876"/>
<evidence type="ECO:0000259" key="2">
    <source>
        <dbReference type="Pfam" id="PF03795"/>
    </source>
</evidence>
<organism evidence="4 5">
    <name type="scientific">Neorhodopirellula pilleata</name>
    <dbReference type="NCBI Taxonomy" id="2714738"/>
    <lineage>
        <taxon>Bacteria</taxon>
        <taxon>Pseudomonadati</taxon>
        <taxon>Planctomycetota</taxon>
        <taxon>Planctomycetia</taxon>
        <taxon>Pirellulales</taxon>
        <taxon>Pirellulaceae</taxon>
        <taxon>Neorhodopirellula</taxon>
    </lineage>
</organism>
<dbReference type="PANTHER" id="PTHR35174">
    <property type="entry name" value="BLL7171 PROTEIN-RELATED"/>
    <property type="match status" value="1"/>
</dbReference>
<protein>
    <recommendedName>
        <fullName evidence="6">YCII-related domain protein</fullName>
    </recommendedName>
</protein>
<name>A0A5C6A876_9BACT</name>
<dbReference type="InterPro" id="IPR029068">
    <property type="entry name" value="Glyas_Bleomycin-R_OHBP_Dase"/>
</dbReference>
<dbReference type="Proteomes" id="UP000316213">
    <property type="component" value="Unassembled WGS sequence"/>
</dbReference>
<comment type="caution">
    <text evidence="4">The sequence shown here is derived from an EMBL/GenBank/DDBJ whole genome shotgun (WGS) entry which is preliminary data.</text>
</comment>
<dbReference type="OrthoDB" id="9795306at2"/>
<evidence type="ECO:0000313" key="5">
    <source>
        <dbReference type="Proteomes" id="UP000316213"/>
    </source>
</evidence>
<gene>
    <name evidence="4" type="ORF">Pla100_32280</name>
</gene>
<dbReference type="Pfam" id="PF03795">
    <property type="entry name" value="YCII"/>
    <property type="match status" value="1"/>
</dbReference>
<dbReference type="Gene3D" id="3.10.180.10">
    <property type="entry name" value="2,3-Dihydroxybiphenyl 1,2-Dioxygenase, domain 1"/>
    <property type="match status" value="1"/>
</dbReference>
<evidence type="ECO:0000256" key="1">
    <source>
        <dbReference type="ARBA" id="ARBA00007689"/>
    </source>
</evidence>
<dbReference type="Gene3D" id="3.30.70.1060">
    <property type="entry name" value="Dimeric alpha+beta barrel"/>
    <property type="match status" value="1"/>
</dbReference>
<dbReference type="PANTHER" id="PTHR35174:SF4">
    <property type="entry name" value="BLL7163 PROTEIN"/>
    <property type="match status" value="1"/>
</dbReference>
<proteinExistence type="inferred from homology"/>
<sequence>MRVMVIVKATNSSEAGQLPSESLLAAMGKFNEELVQAGIMKDGDGLKPSSAGVRVQFSDTDRTVLDGPFAETKELIAGYWIWEVDSMQEAIDWVKRCPNPMPEDSEIEIRPFYEMQDFAANDPDGQIAMQEESLRDKIAIHDSVVQPYLFFAGRCEEALAFYERAIGAKVLMKMRFNESPDAVPDGMLQAGFENKIMHASFTVGKMTIMASDGCDDQSNFDGFRLALSVASETVADSTFNSLAEGGKVDMPLTKTFWSPCYGMVTDKFGLGWMVMVPGENLE</sequence>
<evidence type="ECO:0000313" key="4">
    <source>
        <dbReference type="EMBL" id="TWT95587.1"/>
    </source>
</evidence>
<feature type="domain" description="YCII-related" evidence="2">
    <location>
        <begin position="1"/>
        <end position="112"/>
    </location>
</feature>
<comment type="similarity">
    <text evidence="1">Belongs to the YciI family.</text>
</comment>
<reference evidence="4 5" key="1">
    <citation type="submission" date="2019-02" db="EMBL/GenBank/DDBJ databases">
        <title>Deep-cultivation of Planctomycetes and their phenomic and genomic characterization uncovers novel biology.</title>
        <authorList>
            <person name="Wiegand S."/>
            <person name="Jogler M."/>
            <person name="Boedeker C."/>
            <person name="Pinto D."/>
            <person name="Vollmers J."/>
            <person name="Rivas-Marin E."/>
            <person name="Kohn T."/>
            <person name="Peeters S.H."/>
            <person name="Heuer A."/>
            <person name="Rast P."/>
            <person name="Oberbeckmann S."/>
            <person name="Bunk B."/>
            <person name="Jeske O."/>
            <person name="Meyerdierks A."/>
            <person name="Storesund J.E."/>
            <person name="Kallscheuer N."/>
            <person name="Luecker S."/>
            <person name="Lage O.M."/>
            <person name="Pohl T."/>
            <person name="Merkel B.J."/>
            <person name="Hornburger P."/>
            <person name="Mueller R.-W."/>
            <person name="Bruemmer F."/>
            <person name="Labrenz M."/>
            <person name="Spormann A.M."/>
            <person name="Op Den Camp H."/>
            <person name="Overmann J."/>
            <person name="Amann R."/>
            <person name="Jetten M.S.M."/>
            <person name="Mascher T."/>
            <person name="Medema M.H."/>
            <person name="Devos D.P."/>
            <person name="Kaster A.-K."/>
            <person name="Ovreas L."/>
            <person name="Rohde M."/>
            <person name="Galperin M.Y."/>
            <person name="Jogler C."/>
        </authorList>
    </citation>
    <scope>NUCLEOTIDE SEQUENCE [LARGE SCALE GENOMIC DNA]</scope>
    <source>
        <strain evidence="4 5">Pla100</strain>
    </source>
</reference>
<dbReference type="SUPFAM" id="SSF54909">
    <property type="entry name" value="Dimeric alpha+beta barrel"/>
    <property type="match status" value="1"/>
</dbReference>
<dbReference type="CDD" id="cd06588">
    <property type="entry name" value="PhnB_like"/>
    <property type="match status" value="1"/>
</dbReference>
<keyword evidence="5" id="KW-1185">Reference proteome</keyword>